<name>A0A2H1EIQ6_9ARCH</name>
<organism evidence="1 2">
    <name type="scientific">Nitrosotalea sinensis</name>
    <dbReference type="NCBI Taxonomy" id="1499975"/>
    <lineage>
        <taxon>Archaea</taxon>
        <taxon>Nitrososphaerota</taxon>
        <taxon>Nitrososphaeria</taxon>
        <taxon>Nitrosotaleales</taxon>
        <taxon>Nitrosotaleaceae</taxon>
        <taxon>Nitrosotalea</taxon>
    </lineage>
</organism>
<proteinExistence type="predicted"/>
<reference evidence="2" key="1">
    <citation type="submission" date="2016-12" db="EMBL/GenBank/DDBJ databases">
        <authorList>
            <person name="Herbold C."/>
        </authorList>
    </citation>
    <scope>NUCLEOTIDE SEQUENCE [LARGE SCALE GENOMIC DNA]</scope>
</reference>
<dbReference type="AlphaFoldDB" id="A0A2H1EIQ6"/>
<dbReference type="Proteomes" id="UP000232412">
    <property type="component" value="Unassembled WGS sequence"/>
</dbReference>
<protein>
    <recommendedName>
        <fullName evidence="3">DUF1059 domain-containing protein</fullName>
    </recommendedName>
</protein>
<dbReference type="Pfam" id="PF06348">
    <property type="entry name" value="DUF1059"/>
    <property type="match status" value="1"/>
</dbReference>
<dbReference type="InterPro" id="IPR009409">
    <property type="entry name" value="DUF1059"/>
</dbReference>
<evidence type="ECO:0000313" key="2">
    <source>
        <dbReference type="Proteomes" id="UP000232412"/>
    </source>
</evidence>
<keyword evidence="2" id="KW-1185">Reference proteome</keyword>
<evidence type="ECO:0008006" key="3">
    <source>
        <dbReference type="Google" id="ProtNLM"/>
    </source>
</evidence>
<evidence type="ECO:0000313" key="1">
    <source>
        <dbReference type="EMBL" id="SHO47793.1"/>
    </source>
</evidence>
<sequence>MNKVFKCADMGFECKWIAIAKTENELMVLIKDHAAKCHDLKNITKEIATKVKSVIRDQ</sequence>
<dbReference type="OrthoDB" id="9023at2157"/>
<dbReference type="RefSeq" id="WP_101010822.1">
    <property type="nucleotide sequence ID" value="NZ_FRFC01000005.1"/>
</dbReference>
<dbReference type="EMBL" id="FRFC01000005">
    <property type="protein sequence ID" value="SHO47793.1"/>
    <property type="molecule type" value="Genomic_DNA"/>
</dbReference>
<gene>
    <name evidence="1" type="ORF">NSIN_40231</name>
</gene>
<accession>A0A2H1EIQ6</accession>